<name>A0ABQ6IUP9_9MICO</name>
<sequence>MTSRTNRRRPRVDTLAWAVVATAFALPASVATTATAAPQAPTAFGNATTSPQDRPDYLNTDLSFQARAADLVSRMTRAEKIQQFRAERQHNAGVAPAIPRLGVAAYNYWNEALHGVARAAEDSEHKLNQGGEATEFPTGLGIAATWNPDLVRRMASATSDEARAMNNFASSGVAASHKGLTYWSPTINMHRDPRWGRAEETYGEDPHLTTQIGGQFVRGMQGDDDTYLKTVATPKHFLANNSENNRHTGDSVITEKELREYYTPAFAALVGRFGAASLMTSYNRVNGTPVSASKEYVEKLARRTWGFDGAVTSDCDAVRDVWQSSNHHWGPDGGTPLTAPQAVAWTLKTGVDLDCMDQDYPTYLERTYQAGDVTEADMDVSLVRTFTLRMRTGEFDPAEKVPWRSAEYSIDKEVSSPDHLALSQRMSDEAAVLLKNDRPGGASTGPRALPLAEKDTRQVVVVGPLATTEVHGDYSPTRLATSSNALEGIRKAVAKVAPEAEVTHIPGMSKSGLENKRKPVIGARIAATAGAQATPAAVRFLDASGRELGRVSPEAILRSERFSGWRGVQPWSNPATAYDTMQTLGAWGGWFDTTVAVPAGTARVEVAQGNPDGTLTGGRFDVRLGGERGRVVATVPATGKTAAADYDGPTGSQTLHFGYVNESFVPQFTDEEKRTIGDADAVISYVGTIAGNDSTNPRIPGNPSDSSEDEDRPNIDLPRGQAELVRAVAKMNPRTIAWIQAISTVDIEPFKDEAAAIVWSTYNGMYQGETVGRVLTGEANPSGRLPFTQYADIRQLADARDYVMTPTGGRKGRTYQYFTGDVSYPFGHGLGYSTFEYSNLAVDRTRVDVDGRVTVSVDVRNTSSRSGAEVVQAYVSSPKAGDALRPNEQLKGFTKVTIPAGATTRVKLVIDAKDLWFWDAEADRKAYELGRWGLRVGSSADPRKGLKDSFVLGGRLDPRIGTVAAVPDGVVLDTRAPAGVIHANLSATRNDDSFYDLRRVSVTYRSSDPSVAKVDDTGAVSPVSAGVAEITATVRADGGSKSTSFPVVVRDGASTTGDVTLHERVVSFPDQTFARRQTTQGVSLKAAVVPADASAKYTYRVALNEDNTAAATVSPEGVLRASSRGIVRVTVVAEVAGRTYSRTSTITIR</sequence>
<dbReference type="Pfam" id="PF00933">
    <property type="entry name" value="Glyco_hydro_3"/>
    <property type="match status" value="1"/>
</dbReference>
<dbReference type="SUPFAM" id="SSF51445">
    <property type="entry name" value="(Trans)glycosidases"/>
    <property type="match status" value="1"/>
</dbReference>
<proteinExistence type="inferred from homology"/>
<evidence type="ECO:0000256" key="3">
    <source>
        <dbReference type="ARBA" id="ARBA00022801"/>
    </source>
</evidence>
<dbReference type="Gene3D" id="3.40.50.1700">
    <property type="entry name" value="Glycoside hydrolase family 3 C-terminal domain"/>
    <property type="match status" value="2"/>
</dbReference>
<organism evidence="7 8">
    <name type="scientific">Mobilicoccus caccae</name>
    <dbReference type="NCBI Taxonomy" id="1859295"/>
    <lineage>
        <taxon>Bacteria</taxon>
        <taxon>Bacillati</taxon>
        <taxon>Actinomycetota</taxon>
        <taxon>Actinomycetes</taxon>
        <taxon>Micrococcales</taxon>
        <taxon>Dermatophilaceae</taxon>
        <taxon>Mobilicoccus</taxon>
    </lineage>
</organism>
<dbReference type="InterPro" id="IPR008964">
    <property type="entry name" value="Invasin/intimin_cell_adhesion"/>
</dbReference>
<evidence type="ECO:0000256" key="2">
    <source>
        <dbReference type="ARBA" id="ARBA00022729"/>
    </source>
</evidence>
<dbReference type="SUPFAM" id="SSF52279">
    <property type="entry name" value="Beta-D-glucan exohydrolase, C-terminal domain"/>
    <property type="match status" value="1"/>
</dbReference>
<dbReference type="InterPro" id="IPR026891">
    <property type="entry name" value="Fn3-like"/>
</dbReference>
<dbReference type="InterPro" id="IPR044993">
    <property type="entry name" value="BXL"/>
</dbReference>
<dbReference type="Proteomes" id="UP001157126">
    <property type="component" value="Unassembled WGS sequence"/>
</dbReference>
<evidence type="ECO:0000313" key="7">
    <source>
        <dbReference type="EMBL" id="GMA41607.1"/>
    </source>
</evidence>
<dbReference type="Gene3D" id="3.20.20.300">
    <property type="entry name" value="Glycoside hydrolase, family 3, N-terminal domain"/>
    <property type="match status" value="1"/>
</dbReference>
<accession>A0ABQ6IUP9</accession>
<comment type="similarity">
    <text evidence="1">Belongs to the glycosyl hydrolase 3 family.</text>
</comment>
<comment type="caution">
    <text evidence="7">The sequence shown here is derived from an EMBL/GenBank/DDBJ whole genome shotgun (WGS) entry which is preliminary data.</text>
</comment>
<evidence type="ECO:0000259" key="6">
    <source>
        <dbReference type="SMART" id="SM01217"/>
    </source>
</evidence>
<dbReference type="Gene3D" id="2.60.40.10">
    <property type="entry name" value="Immunoglobulins"/>
    <property type="match status" value="1"/>
</dbReference>
<evidence type="ECO:0000313" key="8">
    <source>
        <dbReference type="Proteomes" id="UP001157126"/>
    </source>
</evidence>
<protein>
    <recommendedName>
        <fullName evidence="6">Fibronectin type III-like domain-containing protein</fullName>
    </recommendedName>
</protein>
<dbReference type="InterPro" id="IPR017853">
    <property type="entry name" value="GH"/>
</dbReference>
<keyword evidence="8" id="KW-1185">Reference proteome</keyword>
<dbReference type="Pfam" id="PF02368">
    <property type="entry name" value="Big_2"/>
    <property type="match status" value="1"/>
</dbReference>
<dbReference type="SMART" id="SM01217">
    <property type="entry name" value="Fn3_like"/>
    <property type="match status" value="1"/>
</dbReference>
<dbReference type="PRINTS" id="PR00133">
    <property type="entry name" value="GLHYDRLASE3"/>
</dbReference>
<dbReference type="SUPFAM" id="SSF49373">
    <property type="entry name" value="Invasin/intimin cell-adhesion fragments"/>
    <property type="match status" value="1"/>
</dbReference>
<keyword evidence="2 5" id="KW-0732">Signal</keyword>
<feature type="domain" description="Fibronectin type III-like" evidence="6">
    <location>
        <begin position="869"/>
        <end position="940"/>
    </location>
</feature>
<reference evidence="8" key="1">
    <citation type="journal article" date="2019" name="Int. J. Syst. Evol. Microbiol.">
        <title>The Global Catalogue of Microorganisms (GCM) 10K type strain sequencing project: providing services to taxonomists for standard genome sequencing and annotation.</title>
        <authorList>
            <consortium name="The Broad Institute Genomics Platform"/>
            <consortium name="The Broad Institute Genome Sequencing Center for Infectious Disease"/>
            <person name="Wu L."/>
            <person name="Ma J."/>
        </authorList>
    </citation>
    <scope>NUCLEOTIDE SEQUENCE [LARGE SCALE GENOMIC DNA]</scope>
    <source>
        <strain evidence="8">NBRC 113072</strain>
    </source>
</reference>
<dbReference type="Pfam" id="PF01915">
    <property type="entry name" value="Glyco_hydro_3_C"/>
    <property type="match status" value="1"/>
</dbReference>
<feature type="chain" id="PRO_5045591920" description="Fibronectin type III-like domain-containing protein" evidence="5">
    <location>
        <begin position="37"/>
        <end position="1149"/>
    </location>
</feature>
<feature type="region of interest" description="Disordered" evidence="4">
    <location>
        <begin position="690"/>
        <end position="716"/>
    </location>
</feature>
<dbReference type="PANTHER" id="PTHR42721">
    <property type="entry name" value="SUGAR HYDROLASE-RELATED"/>
    <property type="match status" value="1"/>
</dbReference>
<dbReference type="PANTHER" id="PTHR42721:SF3">
    <property type="entry name" value="BETA-D-XYLOSIDASE 5-RELATED"/>
    <property type="match status" value="1"/>
</dbReference>
<dbReference type="Pfam" id="PF14310">
    <property type="entry name" value="Fn3-like"/>
    <property type="match status" value="1"/>
</dbReference>
<gene>
    <name evidence="7" type="ORF">GCM10025883_36520</name>
</gene>
<dbReference type="InterPro" id="IPR036881">
    <property type="entry name" value="Glyco_hydro_3_C_sf"/>
</dbReference>
<dbReference type="InterPro" id="IPR013783">
    <property type="entry name" value="Ig-like_fold"/>
</dbReference>
<dbReference type="InterPro" id="IPR036962">
    <property type="entry name" value="Glyco_hydro_3_N_sf"/>
</dbReference>
<dbReference type="Gene3D" id="2.60.40.1080">
    <property type="match status" value="1"/>
</dbReference>
<evidence type="ECO:0000256" key="4">
    <source>
        <dbReference type="SAM" id="MobiDB-lite"/>
    </source>
</evidence>
<dbReference type="InterPro" id="IPR001764">
    <property type="entry name" value="Glyco_hydro_3_N"/>
</dbReference>
<dbReference type="InterPro" id="IPR002772">
    <property type="entry name" value="Glyco_hydro_3_C"/>
</dbReference>
<keyword evidence="3" id="KW-0378">Hydrolase</keyword>
<feature type="signal peptide" evidence="5">
    <location>
        <begin position="1"/>
        <end position="36"/>
    </location>
</feature>
<evidence type="ECO:0000256" key="5">
    <source>
        <dbReference type="SAM" id="SignalP"/>
    </source>
</evidence>
<dbReference type="EMBL" id="BSUO01000001">
    <property type="protein sequence ID" value="GMA41607.1"/>
    <property type="molecule type" value="Genomic_DNA"/>
</dbReference>
<dbReference type="InterPro" id="IPR003343">
    <property type="entry name" value="Big_2"/>
</dbReference>
<evidence type="ECO:0000256" key="1">
    <source>
        <dbReference type="ARBA" id="ARBA00005336"/>
    </source>
</evidence>